<gene>
    <name evidence="1" type="ORF">HMPREF0673_02240</name>
</gene>
<reference evidence="1 2" key="1">
    <citation type="submission" date="2011-08" db="EMBL/GenBank/DDBJ databases">
        <authorList>
            <person name="Weinstock G."/>
            <person name="Sodergren E."/>
            <person name="Clifton S."/>
            <person name="Fulton L."/>
            <person name="Fulton B."/>
            <person name="Courtney L."/>
            <person name="Fronick C."/>
            <person name="Harrison M."/>
            <person name="Strong C."/>
            <person name="Farmer C."/>
            <person name="Delahaunty K."/>
            <person name="Markovic C."/>
            <person name="Hall O."/>
            <person name="Minx P."/>
            <person name="Tomlinson C."/>
            <person name="Mitreva M."/>
            <person name="Hou S."/>
            <person name="Chen J."/>
            <person name="Wollam A."/>
            <person name="Pepin K.H."/>
            <person name="Johnson M."/>
            <person name="Bhonagiri V."/>
            <person name="Zhang X."/>
            <person name="Suruliraj S."/>
            <person name="Warren W."/>
            <person name="Chinwalla A."/>
            <person name="Mardis E.R."/>
            <person name="Wilson R.K."/>
        </authorList>
    </citation>
    <scope>NUCLEOTIDE SEQUENCE [LARGE SCALE GENOMIC DNA]</scope>
    <source>
        <strain evidence="1 2">DSM 18206</strain>
    </source>
</reference>
<dbReference type="HOGENOM" id="CLU_1915182_0_0_10"/>
<protein>
    <submittedName>
        <fullName evidence="1">Uncharacterized protein</fullName>
    </submittedName>
</protein>
<dbReference type="AlphaFoldDB" id="G6B023"/>
<organism evidence="1 2">
    <name type="scientific">Leyella stercorea DSM 18206</name>
    <dbReference type="NCBI Taxonomy" id="1002367"/>
    <lineage>
        <taxon>Bacteria</taxon>
        <taxon>Pseudomonadati</taxon>
        <taxon>Bacteroidota</taxon>
        <taxon>Bacteroidia</taxon>
        <taxon>Bacteroidales</taxon>
        <taxon>Prevotellaceae</taxon>
        <taxon>Leyella</taxon>
    </lineage>
</organism>
<sequence length="132" mass="15309">MKKNEFKYDINDLIINGDKESTMFPFAVGNIYSFTLSERLFANRAEVIDGILCKWTEAVTDDGVGISVRQQTRRNNGIILEGKTIKERIRSFVDQFDEDGHFILRIAKVVEREWLKPNGETTISKYLKFEII</sequence>
<name>G6B023_9BACT</name>
<evidence type="ECO:0000313" key="2">
    <source>
        <dbReference type="Proteomes" id="UP000004407"/>
    </source>
</evidence>
<dbReference type="EMBL" id="AFZZ01000192">
    <property type="protein sequence ID" value="EHJ38012.1"/>
    <property type="molecule type" value="Genomic_DNA"/>
</dbReference>
<dbReference type="GeneID" id="78337743"/>
<evidence type="ECO:0000313" key="1">
    <source>
        <dbReference type="EMBL" id="EHJ38012.1"/>
    </source>
</evidence>
<comment type="caution">
    <text evidence="1">The sequence shown here is derived from an EMBL/GenBank/DDBJ whole genome shotgun (WGS) entry which is preliminary data.</text>
</comment>
<proteinExistence type="predicted"/>
<dbReference type="Proteomes" id="UP000004407">
    <property type="component" value="Unassembled WGS sequence"/>
</dbReference>
<dbReference type="RefSeq" id="WP_007901613.1">
    <property type="nucleotide sequence ID" value="NZ_JH379449.1"/>
</dbReference>
<accession>G6B023</accession>